<dbReference type="EMBL" id="AFCS01000602">
    <property type="protein sequence ID" value="EHC78730.1"/>
    <property type="molecule type" value="Genomic_DNA"/>
</dbReference>
<feature type="region of interest" description="Disordered" evidence="1">
    <location>
        <begin position="32"/>
        <end position="57"/>
    </location>
</feature>
<reference evidence="2 3" key="1">
    <citation type="journal article" date="2011" name="BMC Genomics">
        <title>Genome sequencing reveals diversification of virulence factor content and possible host adaptation in distinct subpopulations of Salmonella enterica.</title>
        <authorList>
            <person name="den Bakker H.C."/>
            <person name="Moreno Switt A.I."/>
            <person name="Govoni G."/>
            <person name="Cummings C.A."/>
            <person name="Ranieri M.L."/>
            <person name="Degoricija L."/>
            <person name="Hoelzer K."/>
            <person name="Rodriguez-Rivera L.D."/>
            <person name="Brown S."/>
            <person name="Bolchacova E."/>
            <person name="Furtado M.R."/>
            <person name="Wiedmann M."/>
        </authorList>
    </citation>
    <scope>NUCLEOTIDE SEQUENCE [LARGE SCALE GENOMIC DNA]</scope>
    <source>
        <strain evidence="2 3">S5-403</strain>
    </source>
</reference>
<sequence length="65" mass="6832">MSQLMQLKDVVESTRLGPLSGEVSAGEILHLVGPNGGSGRTAPGKGRGSGRTAPGKARYWRVWRG</sequence>
<accession>G5Q3H1</accession>
<organism evidence="2 3">
    <name type="scientific">Salmonella enterica subsp. enterica serovar Montevideo str. S5-403</name>
    <dbReference type="NCBI Taxonomy" id="913242"/>
    <lineage>
        <taxon>Bacteria</taxon>
        <taxon>Pseudomonadati</taxon>
        <taxon>Pseudomonadota</taxon>
        <taxon>Gammaproteobacteria</taxon>
        <taxon>Enterobacterales</taxon>
        <taxon>Enterobacteriaceae</taxon>
        <taxon>Salmonella</taxon>
    </lineage>
</organism>
<name>G5Q3H1_SALMO</name>
<evidence type="ECO:0000256" key="1">
    <source>
        <dbReference type="SAM" id="MobiDB-lite"/>
    </source>
</evidence>
<proteinExistence type="predicted"/>
<evidence type="ECO:0000313" key="3">
    <source>
        <dbReference type="Proteomes" id="UP000003221"/>
    </source>
</evidence>
<feature type="compositionally biased region" description="Gly residues" evidence="1">
    <location>
        <begin position="34"/>
        <end position="49"/>
    </location>
</feature>
<protein>
    <submittedName>
        <fullName evidence="2">Vitamin B12 ABC transporter, ATPase component BtuD</fullName>
    </submittedName>
</protein>
<comment type="caution">
    <text evidence="2">The sequence shown here is derived from an EMBL/GenBank/DDBJ whole genome shotgun (WGS) entry which is preliminary data.</text>
</comment>
<evidence type="ECO:0000313" key="2">
    <source>
        <dbReference type="EMBL" id="EHC78730.1"/>
    </source>
</evidence>
<dbReference type="AlphaFoldDB" id="G5Q3H1"/>
<gene>
    <name evidence="2" type="ORF">LTSEMON_2540</name>
</gene>
<dbReference type="Proteomes" id="UP000003221">
    <property type="component" value="Unassembled WGS sequence"/>
</dbReference>